<dbReference type="EMBL" id="CADCVR010000071">
    <property type="protein sequence ID" value="CAA9504038.1"/>
    <property type="molecule type" value="Genomic_DNA"/>
</dbReference>
<dbReference type="InterPro" id="IPR036526">
    <property type="entry name" value="C-N_Hydrolase_sf"/>
</dbReference>
<dbReference type="InterPro" id="IPR003010">
    <property type="entry name" value="C-N_Hydrolase"/>
</dbReference>
<feature type="domain" description="CN hydrolase" evidence="2">
    <location>
        <begin position="21"/>
        <end position="288"/>
    </location>
</feature>
<dbReference type="CDD" id="cd07197">
    <property type="entry name" value="nitrilase"/>
    <property type="match status" value="1"/>
</dbReference>
<evidence type="ECO:0000259" key="2">
    <source>
        <dbReference type="PROSITE" id="PS50263"/>
    </source>
</evidence>
<keyword evidence="1" id="KW-0378">Hydrolase</keyword>
<dbReference type="SUPFAM" id="SSF56317">
    <property type="entry name" value="Carbon-nitrogen hydrolase"/>
    <property type="match status" value="1"/>
</dbReference>
<accession>A0A6J4SSF6</accession>
<reference evidence="3" key="1">
    <citation type="submission" date="2020-02" db="EMBL/GenBank/DDBJ databases">
        <authorList>
            <person name="Meier V. D."/>
        </authorList>
    </citation>
    <scope>NUCLEOTIDE SEQUENCE</scope>
    <source>
        <strain evidence="3">AVDCRST_MAG53</strain>
    </source>
</reference>
<protein>
    <recommendedName>
        <fullName evidence="2">CN hydrolase domain-containing protein</fullName>
    </recommendedName>
</protein>
<evidence type="ECO:0000256" key="1">
    <source>
        <dbReference type="ARBA" id="ARBA00022801"/>
    </source>
</evidence>
<organism evidence="3">
    <name type="scientific">uncultured Solirubrobacteraceae bacterium</name>
    <dbReference type="NCBI Taxonomy" id="1162706"/>
    <lineage>
        <taxon>Bacteria</taxon>
        <taxon>Bacillati</taxon>
        <taxon>Actinomycetota</taxon>
        <taxon>Thermoleophilia</taxon>
        <taxon>Solirubrobacterales</taxon>
        <taxon>Solirubrobacteraceae</taxon>
        <taxon>environmental samples</taxon>
    </lineage>
</organism>
<dbReference type="InterPro" id="IPR050345">
    <property type="entry name" value="Aliph_Amidase/BUP"/>
</dbReference>
<dbReference type="AlphaFoldDB" id="A0A6J4SSF6"/>
<sequence length="323" mass="36494">METVDEFLIAERSYSDDEAKLSVGLANIHAEVPDVEANKDKILRIASIFKERGVNVGVFPEFCLSGYFWEEREDCLAYMREAVAEKHVEWIESELQPLLDGDLETIVLNNLTAAKQKDRFLNRTFAVGRGSDYLADENSYDKVFLPGIEKDYTESGRDDRLILKTRHGRLGFTTCYDYLFSELLREYSMVEKVDAIVQIASWRAAGARDYAGMNRRTDHYYGELWDCVMPAASATNQVWTIACNAVGGHGVSGVPFWGGSGIWAPSGICLIQASHVQEELVIVHNVDIEGAQESEKDDFDYAFDFKQIYRPLEDGSTFTRDLS</sequence>
<dbReference type="PROSITE" id="PS50263">
    <property type="entry name" value="CN_HYDROLASE"/>
    <property type="match status" value="1"/>
</dbReference>
<gene>
    <name evidence="3" type="ORF">AVDCRST_MAG53-2315</name>
</gene>
<dbReference type="GO" id="GO:0016811">
    <property type="term" value="F:hydrolase activity, acting on carbon-nitrogen (but not peptide) bonds, in linear amides"/>
    <property type="evidence" value="ECO:0007669"/>
    <property type="project" value="TreeGrafter"/>
</dbReference>
<dbReference type="PANTHER" id="PTHR43674">
    <property type="entry name" value="NITRILASE C965.09-RELATED"/>
    <property type="match status" value="1"/>
</dbReference>
<proteinExistence type="predicted"/>
<dbReference type="Pfam" id="PF00795">
    <property type="entry name" value="CN_hydrolase"/>
    <property type="match status" value="1"/>
</dbReference>
<dbReference type="Gene3D" id="3.60.110.10">
    <property type="entry name" value="Carbon-nitrogen hydrolase"/>
    <property type="match status" value="1"/>
</dbReference>
<name>A0A6J4SSF6_9ACTN</name>
<dbReference type="PANTHER" id="PTHR43674:SF16">
    <property type="entry name" value="CARBON-NITROGEN FAMILY, PUTATIVE (AFU_ORTHOLOGUE AFUA_5G02350)-RELATED"/>
    <property type="match status" value="1"/>
</dbReference>
<evidence type="ECO:0000313" key="3">
    <source>
        <dbReference type="EMBL" id="CAA9504038.1"/>
    </source>
</evidence>